<evidence type="ECO:0000256" key="1">
    <source>
        <dbReference type="SAM" id="SignalP"/>
    </source>
</evidence>
<dbReference type="SUPFAM" id="SSF56935">
    <property type="entry name" value="Porins"/>
    <property type="match status" value="1"/>
</dbReference>
<evidence type="ECO:0008006" key="4">
    <source>
        <dbReference type="Google" id="ProtNLM"/>
    </source>
</evidence>
<dbReference type="EMBL" id="JAKLTR010000028">
    <property type="protein sequence ID" value="MCG2617953.1"/>
    <property type="molecule type" value="Genomic_DNA"/>
</dbReference>
<organism evidence="2 3">
    <name type="scientific">Terrimonas ginsenosidimutans</name>
    <dbReference type="NCBI Taxonomy" id="2908004"/>
    <lineage>
        <taxon>Bacteria</taxon>
        <taxon>Pseudomonadati</taxon>
        <taxon>Bacteroidota</taxon>
        <taxon>Chitinophagia</taxon>
        <taxon>Chitinophagales</taxon>
        <taxon>Chitinophagaceae</taxon>
        <taxon>Terrimonas</taxon>
    </lineage>
</organism>
<sequence length="460" mass="50946">MFRFSISVLLTTAVLPAFSQDNSPYSRYGIGDLTPGANINSRGMGGISAAIFDAPAPLSINYSNPASYAFFQSRKESKSNKLAAGRAILDVGINLDNRNLIEPNNTNKFGTSNLLFSHVQLGVPLRQNWGLSFGIRPVSRVSYQIASTERLVDPNTGQSIDTAGTLYQGSGGAFLPNLGMGYKFNFGKNDQLAIGAGVGYLFGSKDISSRRFFLNDTVSYNAGNFQTKTTYGNIMFNGGLQYTHAFNKGYALTLGAFGNMRRKLNASQDVIRETYYYDENLGNTRIDSSYETKDIKGDIIYPSSFTVGFALRRNFDFEQKKGDWLVGVDLVRSNWDEYRVYGAADPTVKSNWQVRVGGQLRPFPAANYFSNVAYRAGFFVGPDYVQVESRKLNTWGASLGFGLPLSNFSRTTAPNQITVINLALEYSRRGDNQSALKESLFRVSIGLSLSDLWFMKRKYD</sequence>
<evidence type="ECO:0000313" key="2">
    <source>
        <dbReference type="EMBL" id="MCG2617953.1"/>
    </source>
</evidence>
<reference evidence="2" key="1">
    <citation type="submission" date="2022-01" db="EMBL/GenBank/DDBJ databases">
        <authorList>
            <person name="Jo J.-H."/>
            <person name="Im W.-T."/>
        </authorList>
    </citation>
    <scope>NUCLEOTIDE SEQUENCE</scope>
    <source>
        <strain evidence="2">NA20</strain>
    </source>
</reference>
<name>A0ABS9L0C0_9BACT</name>
<gene>
    <name evidence="2" type="ORF">LZZ85_26865</name>
</gene>
<feature type="signal peptide" evidence="1">
    <location>
        <begin position="1"/>
        <end position="19"/>
    </location>
</feature>
<proteinExistence type="predicted"/>
<feature type="chain" id="PRO_5047174518" description="Aromatic hydrocarbon degradation protein" evidence="1">
    <location>
        <begin position="20"/>
        <end position="460"/>
    </location>
</feature>
<accession>A0ABS9L0C0</accession>
<keyword evidence="3" id="KW-1185">Reference proteome</keyword>
<keyword evidence="1" id="KW-0732">Signal</keyword>
<dbReference type="RefSeq" id="WP_237876936.1">
    <property type="nucleotide sequence ID" value="NZ_JAKLTR010000028.1"/>
</dbReference>
<protein>
    <recommendedName>
        <fullName evidence="4">Aromatic hydrocarbon degradation protein</fullName>
    </recommendedName>
</protein>
<dbReference type="Proteomes" id="UP001165367">
    <property type="component" value="Unassembled WGS sequence"/>
</dbReference>
<comment type="caution">
    <text evidence="2">The sequence shown here is derived from an EMBL/GenBank/DDBJ whole genome shotgun (WGS) entry which is preliminary data.</text>
</comment>
<evidence type="ECO:0000313" key="3">
    <source>
        <dbReference type="Proteomes" id="UP001165367"/>
    </source>
</evidence>